<keyword evidence="5" id="KW-1185">Reference proteome</keyword>
<evidence type="ECO:0000256" key="2">
    <source>
        <dbReference type="ARBA" id="ARBA00023002"/>
    </source>
</evidence>
<dbReference type="SUPFAM" id="SSF51430">
    <property type="entry name" value="NAD(P)-linked oxidoreductase"/>
    <property type="match status" value="1"/>
</dbReference>
<protein>
    <recommendedName>
        <fullName evidence="3">NADP-dependent oxidoreductase domain-containing protein</fullName>
    </recommendedName>
</protein>
<name>A0ABP0YY85_9ROSI</name>
<gene>
    <name evidence="4" type="ORF">CITCOLO1_LOCUS17130</name>
</gene>
<proteinExistence type="predicted"/>
<dbReference type="PANTHER" id="PTHR43625:SF40">
    <property type="entry name" value="ALDO-KETO REDUCTASE YAKC [NADP(+)]"/>
    <property type="match status" value="1"/>
</dbReference>
<dbReference type="Proteomes" id="UP001642487">
    <property type="component" value="Chromosome 6"/>
</dbReference>
<keyword evidence="1" id="KW-0521">NADP</keyword>
<reference evidence="4 5" key="1">
    <citation type="submission" date="2024-03" db="EMBL/GenBank/DDBJ databases">
        <authorList>
            <person name="Gkanogiannis A."/>
            <person name="Becerra Lopez-Lavalle L."/>
        </authorList>
    </citation>
    <scope>NUCLEOTIDE SEQUENCE [LARGE SCALE GENOMIC DNA]</scope>
</reference>
<feature type="domain" description="NADP-dependent oxidoreductase" evidence="3">
    <location>
        <begin position="9"/>
        <end position="285"/>
    </location>
</feature>
<evidence type="ECO:0000313" key="4">
    <source>
        <dbReference type="EMBL" id="CAK9324882.1"/>
    </source>
</evidence>
<dbReference type="CDD" id="cd19145">
    <property type="entry name" value="AKR_AKR13D1"/>
    <property type="match status" value="1"/>
</dbReference>
<dbReference type="InterPro" id="IPR050791">
    <property type="entry name" value="Aldo-Keto_reductase"/>
</dbReference>
<accession>A0ABP0YY85</accession>
<keyword evidence="2" id="KW-0560">Oxidoreductase</keyword>
<dbReference type="Pfam" id="PF00248">
    <property type="entry name" value="Aldo_ket_red"/>
    <property type="match status" value="1"/>
</dbReference>
<evidence type="ECO:0000313" key="5">
    <source>
        <dbReference type="Proteomes" id="UP001642487"/>
    </source>
</evidence>
<organism evidence="4 5">
    <name type="scientific">Citrullus colocynthis</name>
    <name type="common">colocynth</name>
    <dbReference type="NCBI Taxonomy" id="252529"/>
    <lineage>
        <taxon>Eukaryota</taxon>
        <taxon>Viridiplantae</taxon>
        <taxon>Streptophyta</taxon>
        <taxon>Embryophyta</taxon>
        <taxon>Tracheophyta</taxon>
        <taxon>Spermatophyta</taxon>
        <taxon>Magnoliopsida</taxon>
        <taxon>eudicotyledons</taxon>
        <taxon>Gunneridae</taxon>
        <taxon>Pentapetalae</taxon>
        <taxon>rosids</taxon>
        <taxon>fabids</taxon>
        <taxon>Cucurbitales</taxon>
        <taxon>Cucurbitaceae</taxon>
        <taxon>Benincaseae</taxon>
        <taxon>Citrullus</taxon>
    </lineage>
</organism>
<dbReference type="Gene3D" id="3.20.20.100">
    <property type="entry name" value="NADP-dependent oxidoreductase domain"/>
    <property type="match status" value="1"/>
</dbReference>
<sequence>MSSYYGPAQPQEDMIALIHHAVAAGVTFLDTSDIYGPFTNETLLGKALKADGVRDKVQLATKFGLHLAHGNFEVHGHPAYVRAACEASLDRLGVHCIDLYYQHRIDTKVPIEITIGELKKLVEEGKIKYIGLSEASASTIRRAHAVHPITAVQIEWSLWARDVEHDIIPTCRELGIGIVAYSPLGRGFLSSGANFIENLTDDDYRKKLPRFQPENLEHNKIIFEKVSELAARKGCTTSQLALAWVHHQGTDVVPIPGTTKLKNLQSNIEALSLKLTPQEMAELEAYALADGVKGDRYGDDISTWKQSETPPLSSWKF</sequence>
<evidence type="ECO:0000256" key="1">
    <source>
        <dbReference type="ARBA" id="ARBA00022857"/>
    </source>
</evidence>
<evidence type="ECO:0000259" key="3">
    <source>
        <dbReference type="Pfam" id="PF00248"/>
    </source>
</evidence>
<dbReference type="InterPro" id="IPR036812">
    <property type="entry name" value="NAD(P)_OxRdtase_dom_sf"/>
</dbReference>
<dbReference type="EMBL" id="OZ021740">
    <property type="protein sequence ID" value="CAK9324882.1"/>
    <property type="molecule type" value="Genomic_DNA"/>
</dbReference>
<dbReference type="InterPro" id="IPR023210">
    <property type="entry name" value="NADP_OxRdtase_dom"/>
</dbReference>
<dbReference type="PANTHER" id="PTHR43625">
    <property type="entry name" value="AFLATOXIN B1 ALDEHYDE REDUCTASE"/>
    <property type="match status" value="1"/>
</dbReference>